<dbReference type="AlphaFoldDB" id="A0AAV1IM87"/>
<proteinExistence type="predicted"/>
<protein>
    <recommendedName>
        <fullName evidence="1">VOC domain-containing protein</fullName>
    </recommendedName>
</protein>
<dbReference type="InterPro" id="IPR037523">
    <property type="entry name" value="VOC_core"/>
</dbReference>
<dbReference type="InterPro" id="IPR029068">
    <property type="entry name" value="Glyas_Bleomycin-R_OHBP_Dase"/>
</dbReference>
<reference evidence="2 3" key="1">
    <citation type="submission" date="2023-10" db="EMBL/GenBank/DDBJ databases">
        <authorList>
            <person name="Maclean D."/>
            <person name="Macfadyen A."/>
        </authorList>
    </citation>
    <scope>NUCLEOTIDE SEQUENCE [LARGE SCALE GENOMIC DNA]</scope>
</reference>
<dbReference type="Proteomes" id="UP001314263">
    <property type="component" value="Unassembled WGS sequence"/>
</dbReference>
<dbReference type="EMBL" id="CAUYUE010000016">
    <property type="protein sequence ID" value="CAK0787190.1"/>
    <property type="molecule type" value="Genomic_DNA"/>
</dbReference>
<sequence length="344" mass="38579">MAQSRSSEAVDKLLDIASQGGQGIGSAEDRAEDVGGIIHYEHIQLYMPDLHKAYIFYCDGLGFTQDPGTWSKQRGGFKVLWFNLGRHQMHIVQKDVHQDTKGYITVVVRSLELVKKHLQEVEEALDGTQFRCQPKSVGGEEKLFVTDPWGQEFMVLQGGKAGDFPISMGMSEVQLPVHAGTSHAIADFYKEIFHARVEAPTAGESVVYVGPGTKFRFTENQALGPVTNKKFTEIFDGWHAAIYVSDFSGAFRAMEAADLIFTEHGFFDANIDGLRDAQKFHQFRFQDIIALKDLDGDGWSVKKGDVIYQFGNEVRSLCHPKFMRALYNRNGDNFDVPEEVQTIV</sequence>
<feature type="domain" description="VOC" evidence="1">
    <location>
        <begin position="39"/>
        <end position="158"/>
    </location>
</feature>
<evidence type="ECO:0000259" key="1">
    <source>
        <dbReference type="PROSITE" id="PS51819"/>
    </source>
</evidence>
<dbReference type="PROSITE" id="PS51819">
    <property type="entry name" value="VOC"/>
    <property type="match status" value="1"/>
</dbReference>
<accession>A0AAV1IM87</accession>
<dbReference type="SUPFAM" id="SSF54593">
    <property type="entry name" value="Glyoxalase/Bleomycin resistance protein/Dihydroxybiphenyl dioxygenase"/>
    <property type="match status" value="1"/>
</dbReference>
<evidence type="ECO:0000313" key="2">
    <source>
        <dbReference type="EMBL" id="CAK0787190.1"/>
    </source>
</evidence>
<name>A0AAV1IM87_9CHLO</name>
<evidence type="ECO:0000313" key="3">
    <source>
        <dbReference type="Proteomes" id="UP001314263"/>
    </source>
</evidence>
<keyword evidence="3" id="KW-1185">Reference proteome</keyword>
<dbReference type="PANTHER" id="PTHR40280">
    <property type="entry name" value="BLR6907 PROTEIN"/>
    <property type="match status" value="1"/>
</dbReference>
<dbReference type="Gene3D" id="3.10.180.10">
    <property type="entry name" value="2,3-Dihydroxybiphenyl 1,2-Dioxygenase, domain 1"/>
    <property type="match status" value="1"/>
</dbReference>
<gene>
    <name evidence="2" type="ORF">CVIRNUC_010406</name>
</gene>
<dbReference type="PANTHER" id="PTHR40280:SF1">
    <property type="entry name" value="VOC DOMAIN-CONTAINING PROTEIN"/>
    <property type="match status" value="1"/>
</dbReference>
<comment type="caution">
    <text evidence="2">The sequence shown here is derived from an EMBL/GenBank/DDBJ whole genome shotgun (WGS) entry which is preliminary data.</text>
</comment>
<organism evidence="2 3">
    <name type="scientific">Coccomyxa viridis</name>
    <dbReference type="NCBI Taxonomy" id="1274662"/>
    <lineage>
        <taxon>Eukaryota</taxon>
        <taxon>Viridiplantae</taxon>
        <taxon>Chlorophyta</taxon>
        <taxon>core chlorophytes</taxon>
        <taxon>Trebouxiophyceae</taxon>
        <taxon>Trebouxiophyceae incertae sedis</taxon>
        <taxon>Coccomyxaceae</taxon>
        <taxon>Coccomyxa</taxon>
    </lineage>
</organism>